<name>A0A949K128_9FIRM</name>
<dbReference type="InterPro" id="IPR027417">
    <property type="entry name" value="P-loop_NTPase"/>
</dbReference>
<dbReference type="InterPro" id="IPR003593">
    <property type="entry name" value="AAA+_ATPase"/>
</dbReference>
<gene>
    <name evidence="4" type="ORF">KTH89_20740</name>
</gene>
<dbReference type="PANTHER" id="PTHR43790">
    <property type="entry name" value="CARBOHYDRATE TRANSPORT ATP-BINDING PROTEIN MG119-RELATED"/>
    <property type="match status" value="1"/>
</dbReference>
<feature type="domain" description="ABC transporter" evidence="3">
    <location>
        <begin position="252"/>
        <end position="494"/>
    </location>
</feature>
<keyword evidence="1" id="KW-0547">Nucleotide-binding</keyword>
<organism evidence="4 5">
    <name type="scientific">Diplocloster agilis</name>
    <dbReference type="NCBI Taxonomy" id="2850323"/>
    <lineage>
        <taxon>Bacteria</taxon>
        <taxon>Bacillati</taxon>
        <taxon>Bacillota</taxon>
        <taxon>Clostridia</taxon>
        <taxon>Lachnospirales</taxon>
        <taxon>Lachnospiraceae</taxon>
        <taxon>Diplocloster</taxon>
    </lineage>
</organism>
<evidence type="ECO:0000259" key="3">
    <source>
        <dbReference type="PROSITE" id="PS50893"/>
    </source>
</evidence>
<dbReference type="CDD" id="cd03216">
    <property type="entry name" value="ABC_Carb_Monos_I"/>
    <property type="match status" value="1"/>
</dbReference>
<evidence type="ECO:0000256" key="2">
    <source>
        <dbReference type="ARBA" id="ARBA00022840"/>
    </source>
</evidence>
<dbReference type="GO" id="GO:0016887">
    <property type="term" value="F:ATP hydrolysis activity"/>
    <property type="evidence" value="ECO:0007669"/>
    <property type="project" value="InterPro"/>
</dbReference>
<reference evidence="4" key="1">
    <citation type="submission" date="2021-06" db="EMBL/GenBank/DDBJ databases">
        <title>Description of novel taxa of the family Lachnospiraceae.</title>
        <authorList>
            <person name="Chaplin A.V."/>
            <person name="Sokolova S.R."/>
            <person name="Pikina A.P."/>
            <person name="Korzhanova M."/>
            <person name="Belova V."/>
            <person name="Korostin D."/>
            <person name="Efimov B.A."/>
        </authorList>
    </citation>
    <scope>NUCLEOTIDE SEQUENCE</scope>
    <source>
        <strain evidence="4">ASD5720</strain>
    </source>
</reference>
<evidence type="ECO:0000256" key="1">
    <source>
        <dbReference type="ARBA" id="ARBA00022741"/>
    </source>
</evidence>
<dbReference type="Gene3D" id="3.40.50.300">
    <property type="entry name" value="P-loop containing nucleotide triphosphate hydrolases"/>
    <property type="match status" value="2"/>
</dbReference>
<evidence type="ECO:0000313" key="5">
    <source>
        <dbReference type="Proteomes" id="UP000712157"/>
    </source>
</evidence>
<dbReference type="CDD" id="cd03215">
    <property type="entry name" value="ABC_Carb_Monos_II"/>
    <property type="match status" value="1"/>
</dbReference>
<dbReference type="SUPFAM" id="SSF52540">
    <property type="entry name" value="P-loop containing nucleoside triphosphate hydrolases"/>
    <property type="match status" value="2"/>
</dbReference>
<dbReference type="SMART" id="SM00382">
    <property type="entry name" value="AAA"/>
    <property type="match status" value="2"/>
</dbReference>
<keyword evidence="5" id="KW-1185">Reference proteome</keyword>
<dbReference type="InterPro" id="IPR003439">
    <property type="entry name" value="ABC_transporter-like_ATP-bd"/>
</dbReference>
<keyword evidence="2 4" id="KW-0067">ATP-binding</keyword>
<dbReference type="PANTHER" id="PTHR43790:SF4">
    <property type="entry name" value="GUANOSINE IMPORT ATP-BINDING PROTEIN NUPO"/>
    <property type="match status" value="1"/>
</dbReference>
<dbReference type="AlphaFoldDB" id="A0A949K128"/>
<dbReference type="Proteomes" id="UP000712157">
    <property type="component" value="Unassembled WGS sequence"/>
</dbReference>
<proteinExistence type="predicted"/>
<dbReference type="EMBL" id="JAHQCW010000046">
    <property type="protein sequence ID" value="MBU9738968.1"/>
    <property type="molecule type" value="Genomic_DNA"/>
</dbReference>
<accession>A0A949K128</accession>
<comment type="caution">
    <text evidence="4">The sequence shown here is derived from an EMBL/GenBank/DDBJ whole genome shotgun (WGS) entry which is preliminary data.</text>
</comment>
<feature type="domain" description="ABC transporter" evidence="3">
    <location>
        <begin position="1"/>
        <end position="234"/>
    </location>
</feature>
<sequence length="495" mass="55121">MRGISKRFGNVAAVDRTDFHIKKGEIHVLLGENGAGKTTLMKMLYGMIQPDEGEIFINGSLANIRSSKDAIGYGINMVHQHFMLAGYLTVAENVVAGWEPDNTRVFSYKNAVETVRRLGGQYHMEVNPERRVQELSVGNQQRVEILKALYREAEILIMDEPTAVLTPQESDELFNVLRRLKQEGKSIILITHKLKETLQIADRISVLRDGKITAYGIDPEKTDQEELAALMVGRNVELHIQRRSKKIGKTVYQISNLSLGENGGHKLDQIDLSLRKGEILGLAGIEGNGQTELIEVLCGLRKPGTGSLILNGRKMNSQAREFLGNGIGHIPEDRTTRGLVLSMSIEENLMLGYHHQSEFQKWGILRKKNNRLIAERLIKEYGVKARDGRLPVSALSGGNQQKVVIARVLHQDPDVLIAAQPTRGVDVGAMEYIHHMLLELRDKGKAILLISADLDEIRSLSDRIAVIYEGRIVSEKMSDAYTETELGLLMAGGTQ</sequence>
<dbReference type="InterPro" id="IPR017871">
    <property type="entry name" value="ABC_transporter-like_CS"/>
</dbReference>
<dbReference type="PROSITE" id="PS50893">
    <property type="entry name" value="ABC_TRANSPORTER_2"/>
    <property type="match status" value="2"/>
</dbReference>
<evidence type="ECO:0000313" key="4">
    <source>
        <dbReference type="EMBL" id="MBU9738968.1"/>
    </source>
</evidence>
<protein>
    <submittedName>
        <fullName evidence="4">ABC transporter ATP-binding protein</fullName>
    </submittedName>
</protein>
<dbReference type="GO" id="GO:0005524">
    <property type="term" value="F:ATP binding"/>
    <property type="evidence" value="ECO:0007669"/>
    <property type="project" value="UniProtKB-KW"/>
</dbReference>
<dbReference type="Pfam" id="PF00005">
    <property type="entry name" value="ABC_tran"/>
    <property type="match status" value="2"/>
</dbReference>
<dbReference type="PROSITE" id="PS00211">
    <property type="entry name" value="ABC_TRANSPORTER_1"/>
    <property type="match status" value="2"/>
</dbReference>
<dbReference type="InterPro" id="IPR050107">
    <property type="entry name" value="ABC_carbohydrate_import_ATPase"/>
</dbReference>